<keyword evidence="2" id="KW-1185">Reference proteome</keyword>
<name>A0AA39U970_9AGAR</name>
<dbReference type="AlphaFoldDB" id="A0AA39U970"/>
<evidence type="ECO:0000313" key="2">
    <source>
        <dbReference type="Proteomes" id="UP001175228"/>
    </source>
</evidence>
<comment type="caution">
    <text evidence="1">The sequence shown here is derived from an EMBL/GenBank/DDBJ whole genome shotgun (WGS) entry which is preliminary data.</text>
</comment>
<protein>
    <submittedName>
        <fullName evidence="1">Uncharacterized protein</fullName>
    </submittedName>
</protein>
<accession>A0AA39U970</accession>
<sequence length="189" mass="20918">MSSIVLPSRGQCIQITDNGQPCQCQWFFPPQSPLLDQLVCGLCGHGIHAHADYMSIIVNHYPTNHCAAYAQTTHLTQRCTCEAQLYRHIATDNLYRLPEPWTVLDYFNPYSNGPSLGATTSNNVNSPFFPNTTSSSNYSTSILYRDATSIPFTPTYMPSTSPNTDPSYLYDDAVIFTSIPLPVAQTAIP</sequence>
<proteinExistence type="predicted"/>
<reference evidence="1" key="1">
    <citation type="submission" date="2023-06" db="EMBL/GenBank/DDBJ databases">
        <authorList>
            <consortium name="Lawrence Berkeley National Laboratory"/>
            <person name="Ahrendt S."/>
            <person name="Sahu N."/>
            <person name="Indic B."/>
            <person name="Wong-Bajracharya J."/>
            <person name="Merenyi Z."/>
            <person name="Ke H.-M."/>
            <person name="Monk M."/>
            <person name="Kocsube S."/>
            <person name="Drula E."/>
            <person name="Lipzen A."/>
            <person name="Balint B."/>
            <person name="Henrissat B."/>
            <person name="Andreopoulos B."/>
            <person name="Martin F.M."/>
            <person name="Harder C.B."/>
            <person name="Rigling D."/>
            <person name="Ford K.L."/>
            <person name="Foster G.D."/>
            <person name="Pangilinan J."/>
            <person name="Papanicolaou A."/>
            <person name="Barry K."/>
            <person name="LaButti K."/>
            <person name="Viragh M."/>
            <person name="Koriabine M."/>
            <person name="Yan M."/>
            <person name="Riley R."/>
            <person name="Champramary S."/>
            <person name="Plett K.L."/>
            <person name="Tsai I.J."/>
            <person name="Slot J."/>
            <person name="Sipos G."/>
            <person name="Plett J."/>
            <person name="Nagy L.G."/>
            <person name="Grigoriev I.V."/>
        </authorList>
    </citation>
    <scope>NUCLEOTIDE SEQUENCE</scope>
    <source>
        <strain evidence="1">HWK02</strain>
    </source>
</reference>
<gene>
    <name evidence="1" type="ORF">EDD18DRAFT_1210363</name>
</gene>
<dbReference type="Proteomes" id="UP001175228">
    <property type="component" value="Unassembled WGS sequence"/>
</dbReference>
<dbReference type="EMBL" id="JAUEPU010000105">
    <property type="protein sequence ID" value="KAK0477763.1"/>
    <property type="molecule type" value="Genomic_DNA"/>
</dbReference>
<evidence type="ECO:0000313" key="1">
    <source>
        <dbReference type="EMBL" id="KAK0477763.1"/>
    </source>
</evidence>
<organism evidence="1 2">
    <name type="scientific">Armillaria luteobubalina</name>
    <dbReference type="NCBI Taxonomy" id="153913"/>
    <lineage>
        <taxon>Eukaryota</taxon>
        <taxon>Fungi</taxon>
        <taxon>Dikarya</taxon>
        <taxon>Basidiomycota</taxon>
        <taxon>Agaricomycotina</taxon>
        <taxon>Agaricomycetes</taxon>
        <taxon>Agaricomycetidae</taxon>
        <taxon>Agaricales</taxon>
        <taxon>Marasmiineae</taxon>
        <taxon>Physalacriaceae</taxon>
        <taxon>Armillaria</taxon>
    </lineage>
</organism>